<reference evidence="2 3" key="1">
    <citation type="submission" date="2018-09" db="EMBL/GenBank/DDBJ databases">
        <title>Genomic Encyclopedia of Type Strains, Phase III (KMG-III): the genomes of soil and plant-associated and newly described type strains.</title>
        <authorList>
            <person name="Whitman W."/>
        </authorList>
    </citation>
    <scope>NUCLEOTIDE SEQUENCE [LARGE SCALE GENOMIC DNA]</scope>
    <source>
        <strain evidence="2 3">CECT 7938</strain>
    </source>
</reference>
<dbReference type="AlphaFoldDB" id="A0A420AR65"/>
<dbReference type="Proteomes" id="UP000286246">
    <property type="component" value="Unassembled WGS sequence"/>
</dbReference>
<dbReference type="OrthoDB" id="711680at2"/>
<gene>
    <name evidence="2" type="ORF">DFQ12_4127</name>
</gene>
<name>A0A420AR65_SPHD1</name>
<comment type="caution">
    <text evidence="2">The sequence shown here is derived from an EMBL/GenBank/DDBJ whole genome shotgun (WGS) entry which is preliminary data.</text>
</comment>
<keyword evidence="3" id="KW-1185">Reference proteome</keyword>
<evidence type="ECO:0000256" key="1">
    <source>
        <dbReference type="SAM" id="Phobius"/>
    </source>
</evidence>
<keyword evidence="1" id="KW-0472">Membrane</keyword>
<keyword evidence="1" id="KW-0812">Transmembrane</keyword>
<keyword evidence="1" id="KW-1133">Transmembrane helix</keyword>
<protein>
    <submittedName>
        <fullName evidence="2">Uncharacterized protein</fullName>
    </submittedName>
</protein>
<organism evidence="2 3">
    <name type="scientific">Sphingobacterium detergens</name>
    <dbReference type="NCBI Taxonomy" id="1145106"/>
    <lineage>
        <taxon>Bacteria</taxon>
        <taxon>Pseudomonadati</taxon>
        <taxon>Bacteroidota</taxon>
        <taxon>Sphingobacteriia</taxon>
        <taxon>Sphingobacteriales</taxon>
        <taxon>Sphingobacteriaceae</taxon>
        <taxon>Sphingobacterium</taxon>
    </lineage>
</organism>
<evidence type="ECO:0000313" key="3">
    <source>
        <dbReference type="Proteomes" id="UP000286246"/>
    </source>
</evidence>
<dbReference type="RefSeq" id="WP_120260805.1">
    <property type="nucleotide sequence ID" value="NZ_RAPY01000004.1"/>
</dbReference>
<feature type="transmembrane region" description="Helical" evidence="1">
    <location>
        <begin position="47"/>
        <end position="75"/>
    </location>
</feature>
<accession>A0A420AR65</accession>
<proteinExistence type="predicted"/>
<evidence type="ECO:0000313" key="2">
    <source>
        <dbReference type="EMBL" id="RKE46969.1"/>
    </source>
</evidence>
<dbReference type="EMBL" id="RAPY01000004">
    <property type="protein sequence ID" value="RKE46969.1"/>
    <property type="molecule type" value="Genomic_DNA"/>
</dbReference>
<feature type="transmembrane region" description="Helical" evidence="1">
    <location>
        <begin position="12"/>
        <end position="35"/>
    </location>
</feature>
<sequence>MLSSANLDFTGMLIDLAFMLFFGVGVGYSLIVGIIHIIQKKTKTFGYYLRTFLIAGIAGLALGAFGAFIITLSLMA</sequence>